<dbReference type="Gene3D" id="1.10.443.10">
    <property type="entry name" value="Intergrase catalytic core"/>
    <property type="match status" value="1"/>
</dbReference>
<feature type="region of interest" description="Disordered" evidence="2">
    <location>
        <begin position="1"/>
        <end position="23"/>
    </location>
</feature>
<dbReference type="SUPFAM" id="SSF56349">
    <property type="entry name" value="DNA breaking-rejoining enzymes"/>
    <property type="match status" value="1"/>
</dbReference>
<gene>
    <name evidence="3" type="ORF">E3O19_04355</name>
</gene>
<dbReference type="Proteomes" id="UP000298412">
    <property type="component" value="Unassembled WGS sequence"/>
</dbReference>
<keyword evidence="4" id="KW-1185">Reference proteome</keyword>
<dbReference type="RefSeq" id="WP_134565576.1">
    <property type="nucleotide sequence ID" value="NZ_SOFP01000020.1"/>
</dbReference>
<evidence type="ECO:0000256" key="1">
    <source>
        <dbReference type="ARBA" id="ARBA00023172"/>
    </source>
</evidence>
<dbReference type="InterPro" id="IPR013762">
    <property type="entry name" value="Integrase-like_cat_sf"/>
</dbReference>
<evidence type="ECO:0000256" key="2">
    <source>
        <dbReference type="SAM" id="MobiDB-lite"/>
    </source>
</evidence>
<reference evidence="3 4" key="1">
    <citation type="submission" date="2019-03" db="EMBL/GenBank/DDBJ databases">
        <title>Genomics of glacier-inhabiting Cryobacterium strains.</title>
        <authorList>
            <person name="Liu Q."/>
            <person name="Xin Y.-H."/>
        </authorList>
    </citation>
    <scope>NUCLEOTIDE SEQUENCE [LARGE SCALE GENOMIC DNA]</scope>
    <source>
        <strain evidence="3 4">MDT1-3</strain>
    </source>
</reference>
<comment type="caution">
    <text evidence="3">The sequence shown here is derived from an EMBL/GenBank/DDBJ whole genome shotgun (WGS) entry which is preliminary data.</text>
</comment>
<dbReference type="AlphaFoldDB" id="A0A4R8WVT0"/>
<dbReference type="GO" id="GO:0003677">
    <property type="term" value="F:DNA binding"/>
    <property type="evidence" value="ECO:0007669"/>
    <property type="project" value="InterPro"/>
</dbReference>
<protein>
    <recommendedName>
        <fullName evidence="5">Tyr recombinase domain-containing protein</fullName>
    </recommendedName>
</protein>
<name>A0A4R8WVT0_9MICO</name>
<sequence>MSDALIGPPVAPPELRPLGQSAPSAPYSGQEIIALKSWAIAQSTAQRKWNAEALLSLGLGAGLAGREIINLTVADIRSDDCGVVVAVRGERPRQVPVLREWERALIVGMRPEGGSWLFHENRESANRNLITDFVSRSTGKIQLQTRRMHSTWIVQHLEAGTPLVPLMRAAGLASPEALVRFLRFVREPNERGSRNALRDAAAEPR</sequence>
<organism evidence="3 4">
    <name type="scientific">Cryobacterium algoritolerans</name>
    <dbReference type="NCBI Taxonomy" id="1259184"/>
    <lineage>
        <taxon>Bacteria</taxon>
        <taxon>Bacillati</taxon>
        <taxon>Actinomycetota</taxon>
        <taxon>Actinomycetes</taxon>
        <taxon>Micrococcales</taxon>
        <taxon>Microbacteriaceae</taxon>
        <taxon>Cryobacterium</taxon>
    </lineage>
</organism>
<evidence type="ECO:0008006" key="5">
    <source>
        <dbReference type="Google" id="ProtNLM"/>
    </source>
</evidence>
<dbReference type="GO" id="GO:0006310">
    <property type="term" value="P:DNA recombination"/>
    <property type="evidence" value="ECO:0007669"/>
    <property type="project" value="UniProtKB-KW"/>
</dbReference>
<keyword evidence="1" id="KW-0233">DNA recombination</keyword>
<dbReference type="EMBL" id="SOFP01000020">
    <property type="protein sequence ID" value="TFC18606.1"/>
    <property type="molecule type" value="Genomic_DNA"/>
</dbReference>
<dbReference type="InterPro" id="IPR011010">
    <property type="entry name" value="DNA_brk_join_enz"/>
</dbReference>
<dbReference type="GO" id="GO:0015074">
    <property type="term" value="P:DNA integration"/>
    <property type="evidence" value="ECO:0007669"/>
    <property type="project" value="InterPro"/>
</dbReference>
<proteinExistence type="predicted"/>
<dbReference type="OrthoDB" id="5189518at2"/>
<evidence type="ECO:0000313" key="4">
    <source>
        <dbReference type="Proteomes" id="UP000298412"/>
    </source>
</evidence>
<evidence type="ECO:0000313" key="3">
    <source>
        <dbReference type="EMBL" id="TFC18606.1"/>
    </source>
</evidence>
<accession>A0A4R8WVT0</accession>